<name>A0A8S2ENG5_9BILA</name>
<dbReference type="EMBL" id="CAJNOK010013932">
    <property type="protein sequence ID" value="CAF1194733.1"/>
    <property type="molecule type" value="Genomic_DNA"/>
</dbReference>
<dbReference type="EMBL" id="CAJOBA010035463">
    <property type="protein sequence ID" value="CAF4005011.1"/>
    <property type="molecule type" value="Genomic_DNA"/>
</dbReference>
<feature type="non-terminal residue" evidence="1">
    <location>
        <position position="386"/>
    </location>
</feature>
<evidence type="ECO:0000313" key="1">
    <source>
        <dbReference type="EMBL" id="CAF1194733.1"/>
    </source>
</evidence>
<evidence type="ECO:0008006" key="4">
    <source>
        <dbReference type="Google" id="ProtNLM"/>
    </source>
</evidence>
<comment type="caution">
    <text evidence="1">The sequence shown here is derived from an EMBL/GenBank/DDBJ whole genome shotgun (WGS) entry which is preliminary data.</text>
</comment>
<evidence type="ECO:0000313" key="2">
    <source>
        <dbReference type="EMBL" id="CAF4005011.1"/>
    </source>
</evidence>
<dbReference type="Proteomes" id="UP000677228">
    <property type="component" value="Unassembled WGS sequence"/>
</dbReference>
<evidence type="ECO:0000313" key="3">
    <source>
        <dbReference type="Proteomes" id="UP000677228"/>
    </source>
</evidence>
<accession>A0A8S2ENG5</accession>
<organism evidence="1 3">
    <name type="scientific">Didymodactylos carnosus</name>
    <dbReference type="NCBI Taxonomy" id="1234261"/>
    <lineage>
        <taxon>Eukaryota</taxon>
        <taxon>Metazoa</taxon>
        <taxon>Spiralia</taxon>
        <taxon>Gnathifera</taxon>
        <taxon>Rotifera</taxon>
        <taxon>Eurotatoria</taxon>
        <taxon>Bdelloidea</taxon>
        <taxon>Philodinida</taxon>
        <taxon>Philodinidae</taxon>
        <taxon>Didymodactylos</taxon>
    </lineage>
</organism>
<dbReference type="AlphaFoldDB" id="A0A8S2ENG5"/>
<reference evidence="1" key="1">
    <citation type="submission" date="2021-02" db="EMBL/GenBank/DDBJ databases">
        <authorList>
            <person name="Nowell W R."/>
        </authorList>
    </citation>
    <scope>NUCLEOTIDE SEQUENCE</scope>
</reference>
<sequence>KIVCLVSDNAANMVKIVTDFEKESNIVDEEQLPTPVDDIIDNTVLDDGLVTTDGAMSSTMTIDNEAFPLYDNTTADDVNSPSLLDQSSTSVCAAPVLNPLSGASVSSSNDNLISFDSPKSPAKTVSQCLLPSIPVLLLDTPTLVVSSIEPNSKSNSCVNILDELDAPVNSPVKTTSLSSLSLSTVVVASSNTIENSNFVPAFISPPFNSLPSVVQSPRHESVRKQAAENYLPTANKKRKLYEEHLQNLAETLNVGDCVGINIHDVDRTNIDPKLLPSLIFSKEKKEDSVVFQLACQFEKLVSSFTAESLVSLKAVCPSELKSVDLDELKSITLIEACKLFVRGSVSGATCDCKSQCATKHCSCKKANVNCSTKCHSKRSAGCKNME</sequence>
<gene>
    <name evidence="1" type="ORF">OVA965_LOCUS23687</name>
    <name evidence="2" type="ORF">TMI583_LOCUS24407</name>
</gene>
<proteinExistence type="predicted"/>
<dbReference type="Proteomes" id="UP000682733">
    <property type="component" value="Unassembled WGS sequence"/>
</dbReference>
<protein>
    <recommendedName>
        <fullName evidence="4">Tesmin/TSO1-like CXC domain-containing protein</fullName>
    </recommendedName>
</protein>